<organism evidence="2 3">
    <name type="scientific">Pseudonocardia thermophila</name>
    <dbReference type="NCBI Taxonomy" id="1848"/>
    <lineage>
        <taxon>Bacteria</taxon>
        <taxon>Bacillati</taxon>
        <taxon>Actinomycetota</taxon>
        <taxon>Actinomycetes</taxon>
        <taxon>Pseudonocardiales</taxon>
        <taxon>Pseudonocardiaceae</taxon>
        <taxon>Pseudonocardia</taxon>
    </lineage>
</organism>
<reference evidence="2 3" key="1">
    <citation type="submission" date="2016-11" db="EMBL/GenBank/DDBJ databases">
        <authorList>
            <person name="Jaros S."/>
            <person name="Januszkiewicz K."/>
            <person name="Wedrychowicz H."/>
        </authorList>
    </citation>
    <scope>NUCLEOTIDE SEQUENCE [LARGE SCALE GENOMIC DNA]</scope>
    <source>
        <strain evidence="2 3">DSM 43832</strain>
    </source>
</reference>
<feature type="transmembrane region" description="Helical" evidence="1">
    <location>
        <begin position="64"/>
        <end position="84"/>
    </location>
</feature>
<feature type="transmembrane region" description="Helical" evidence="1">
    <location>
        <begin position="40"/>
        <end position="58"/>
    </location>
</feature>
<accession>A0A1M6XW74</accession>
<dbReference type="RefSeq" id="WP_073459004.1">
    <property type="nucleotide sequence ID" value="NZ_CALGVN010000037.1"/>
</dbReference>
<name>A0A1M6XW74_PSETH</name>
<evidence type="ECO:0000256" key="1">
    <source>
        <dbReference type="SAM" id="Phobius"/>
    </source>
</evidence>
<dbReference type="InterPro" id="IPR035197">
    <property type="entry name" value="DUF5313"/>
</dbReference>
<dbReference type="Proteomes" id="UP000184363">
    <property type="component" value="Unassembled WGS sequence"/>
</dbReference>
<dbReference type="EMBL" id="FRAP01000018">
    <property type="protein sequence ID" value="SHL10156.1"/>
    <property type="molecule type" value="Genomic_DNA"/>
</dbReference>
<sequence length="130" mass="15001">MTRPDPIRWLWYALGGRLGPRYREWVLHDATCRTWRLRHFARIGVQLLIVTPLILLLVPGPLWVRLLSVLLGWLVALRYGLFIMEGSVEHRVVKAGYPAGEAQRVRERATAAERAAAARRYAERYGREPS</sequence>
<keyword evidence="1" id="KW-0812">Transmembrane</keyword>
<evidence type="ECO:0000313" key="3">
    <source>
        <dbReference type="Proteomes" id="UP000184363"/>
    </source>
</evidence>
<gene>
    <name evidence="2" type="ORF">SAMN05443637_11836</name>
</gene>
<keyword evidence="1" id="KW-0472">Membrane</keyword>
<dbReference type="AlphaFoldDB" id="A0A1M6XW74"/>
<dbReference type="STRING" id="1848.SAMN05443637_11836"/>
<evidence type="ECO:0000313" key="2">
    <source>
        <dbReference type="EMBL" id="SHL10156.1"/>
    </source>
</evidence>
<keyword evidence="1" id="KW-1133">Transmembrane helix</keyword>
<proteinExistence type="predicted"/>
<evidence type="ECO:0008006" key="4">
    <source>
        <dbReference type="Google" id="ProtNLM"/>
    </source>
</evidence>
<dbReference type="Pfam" id="PF17240">
    <property type="entry name" value="DUF5313"/>
    <property type="match status" value="1"/>
</dbReference>
<keyword evidence="3" id="KW-1185">Reference proteome</keyword>
<protein>
    <recommendedName>
        <fullName evidence="4">DUF5313 domain-containing protein</fullName>
    </recommendedName>
</protein>